<feature type="transmembrane region" description="Helical" evidence="1">
    <location>
        <begin position="144"/>
        <end position="164"/>
    </location>
</feature>
<sequence length="189" mass="20171">MQLSEISDTLNELASESESVSVGHVVEKLGNRGYAPFLIVPAAIEISPIGGLPGVPTFLASIILVVASQMLIGRKHLWLPELLRKRSLTSDKVTGALSKLKPIISKLDSWFSSERLARLTQTPVTNIAAFTCMLLALTVPPLEFIPFASTAPMAAIALIGIALLVHDGWLMLAALSISMLSFSVVGLLL</sequence>
<keyword evidence="3" id="KW-1185">Reference proteome</keyword>
<evidence type="ECO:0000313" key="3">
    <source>
        <dbReference type="Proteomes" id="UP000250079"/>
    </source>
</evidence>
<accession>A0A2Z2NVP4</accession>
<evidence type="ECO:0000313" key="2">
    <source>
        <dbReference type="EMBL" id="ASJ75313.1"/>
    </source>
</evidence>
<dbReference type="OrthoDB" id="8635607at2"/>
<dbReference type="AlphaFoldDB" id="A0A2Z2NVP4"/>
<feature type="transmembrane region" description="Helical" evidence="1">
    <location>
        <begin position="169"/>
        <end position="188"/>
    </location>
</feature>
<keyword evidence="1" id="KW-0472">Membrane</keyword>
<dbReference type="PIRSF" id="PIRSF033239">
    <property type="entry name" value="ExoD"/>
    <property type="match status" value="1"/>
</dbReference>
<dbReference type="PANTHER" id="PTHR41795">
    <property type="entry name" value="EXOPOLYSACCHARIDE SYNTHESIS PROTEIN"/>
    <property type="match status" value="1"/>
</dbReference>
<protein>
    <recommendedName>
        <fullName evidence="4">Exopolysaccharide synthesis, ExoD</fullName>
    </recommendedName>
</protein>
<proteinExistence type="predicted"/>
<organism evidence="2 3">
    <name type="scientific">Granulosicoccus antarcticus IMCC3135</name>
    <dbReference type="NCBI Taxonomy" id="1192854"/>
    <lineage>
        <taxon>Bacteria</taxon>
        <taxon>Pseudomonadati</taxon>
        <taxon>Pseudomonadota</taxon>
        <taxon>Gammaproteobacteria</taxon>
        <taxon>Chromatiales</taxon>
        <taxon>Granulosicoccaceae</taxon>
        <taxon>Granulosicoccus</taxon>
    </lineage>
</organism>
<evidence type="ECO:0000256" key="1">
    <source>
        <dbReference type="SAM" id="Phobius"/>
    </source>
</evidence>
<gene>
    <name evidence="2" type="ORF">IMCC3135_26290</name>
</gene>
<dbReference type="Proteomes" id="UP000250079">
    <property type="component" value="Chromosome"/>
</dbReference>
<dbReference type="RefSeq" id="WP_088920242.1">
    <property type="nucleotide sequence ID" value="NZ_CP018632.1"/>
</dbReference>
<dbReference type="PANTHER" id="PTHR41795:SF1">
    <property type="entry name" value="EXOPOLYSACCHARIDE SYNTHESIS PROTEIN"/>
    <property type="match status" value="1"/>
</dbReference>
<evidence type="ECO:0008006" key="4">
    <source>
        <dbReference type="Google" id="ProtNLM"/>
    </source>
</evidence>
<keyword evidence="1" id="KW-1133">Transmembrane helix</keyword>
<dbReference type="EMBL" id="CP018632">
    <property type="protein sequence ID" value="ASJ75313.1"/>
    <property type="molecule type" value="Genomic_DNA"/>
</dbReference>
<reference evidence="2 3" key="1">
    <citation type="submission" date="2016-12" db="EMBL/GenBank/DDBJ databases">
        <authorList>
            <person name="Song W.-J."/>
            <person name="Kurnit D.M."/>
        </authorList>
    </citation>
    <scope>NUCLEOTIDE SEQUENCE [LARGE SCALE GENOMIC DNA]</scope>
    <source>
        <strain evidence="2 3">IMCC3135</strain>
    </source>
</reference>
<keyword evidence="1" id="KW-0812">Transmembrane</keyword>
<dbReference type="KEGG" id="gai:IMCC3135_26290"/>
<dbReference type="Pfam" id="PF06055">
    <property type="entry name" value="ExoD"/>
    <property type="match status" value="1"/>
</dbReference>
<name>A0A2Z2NVP4_9GAMM</name>
<dbReference type="InterPro" id="IPR010331">
    <property type="entry name" value="ExoD"/>
</dbReference>